<dbReference type="Proteomes" id="UP000188993">
    <property type="component" value="Chromosome"/>
</dbReference>
<dbReference type="KEGG" id="jda:BW727_101117"/>
<name>A0A1S6IPI9_9LACT</name>
<reference evidence="9 10" key="1">
    <citation type="journal article" date="2014" name="Int. J. Syst. Evol. Microbiol.">
        <title>Jeotgalibaca dankookensis gen. nov., sp. nov., a member of the family Carnobacteriaceae, isolated from seujeot (Korean traditional food).</title>
        <authorList>
            <person name="Lee D.G."/>
            <person name="Trujillo M.E."/>
            <person name="Kang H."/>
            <person name="Ahn T.Y."/>
        </authorList>
    </citation>
    <scope>NUCLEOTIDE SEQUENCE [LARGE SCALE GENOMIC DNA]</scope>
    <source>
        <strain evidence="9 10">EX-07</strain>
    </source>
</reference>
<dbReference type="OrthoDB" id="9769191at2"/>
<evidence type="ECO:0000256" key="5">
    <source>
        <dbReference type="ARBA" id="ARBA00022679"/>
    </source>
</evidence>
<dbReference type="GO" id="GO:0005886">
    <property type="term" value="C:plasma membrane"/>
    <property type="evidence" value="ECO:0007669"/>
    <property type="project" value="UniProtKB-SubCell"/>
</dbReference>
<evidence type="ECO:0000259" key="8">
    <source>
        <dbReference type="PROSITE" id="PS51093"/>
    </source>
</evidence>
<dbReference type="GO" id="GO:0016301">
    <property type="term" value="F:kinase activity"/>
    <property type="evidence" value="ECO:0007669"/>
    <property type="project" value="UniProtKB-KW"/>
</dbReference>
<dbReference type="Pfam" id="PF00358">
    <property type="entry name" value="PTS_EIIA_1"/>
    <property type="match status" value="1"/>
</dbReference>
<evidence type="ECO:0000256" key="4">
    <source>
        <dbReference type="ARBA" id="ARBA00022597"/>
    </source>
</evidence>
<sequence length="168" mass="18123">MFNFFKKKQKEETKTAEKKNLYAPVNGRVISVTEVADPVFSQKMMGDGYAVIPEDGQIYSPVDGKVMSVFPTKHAVGIQMDNGIEILLHMGLDTVELNGKPFETHVSEGDVLSATTLVATCDLEALAEAGKDNAMVVVITNMDKVESFDLTASGNVEAHSVVGTVVKN</sequence>
<dbReference type="PANTHER" id="PTHR45008:SF1">
    <property type="entry name" value="PTS SYSTEM GLUCOSE-SPECIFIC EIIA COMPONENT"/>
    <property type="match status" value="1"/>
</dbReference>
<accession>A0A1S6IPI9</accession>
<dbReference type="EC" id="2.7.1.-" evidence="9"/>
<keyword evidence="7" id="KW-0418">Kinase</keyword>
<dbReference type="GO" id="GO:0005737">
    <property type="term" value="C:cytoplasm"/>
    <property type="evidence" value="ECO:0007669"/>
    <property type="project" value="UniProtKB-SubCell"/>
</dbReference>
<keyword evidence="4" id="KW-0762">Sugar transport</keyword>
<comment type="subcellular location">
    <subcellularLocation>
        <location evidence="2">Cell membrane</location>
        <topology evidence="2">Multi-pass membrane protein</topology>
    </subcellularLocation>
    <subcellularLocation>
        <location evidence="1">Cytoplasm</location>
    </subcellularLocation>
</comment>
<keyword evidence="6" id="KW-0598">Phosphotransferase system</keyword>
<evidence type="ECO:0000256" key="1">
    <source>
        <dbReference type="ARBA" id="ARBA00004496"/>
    </source>
</evidence>
<evidence type="ECO:0000256" key="6">
    <source>
        <dbReference type="ARBA" id="ARBA00022683"/>
    </source>
</evidence>
<keyword evidence="10" id="KW-1185">Reference proteome</keyword>
<dbReference type="Gene3D" id="2.70.70.10">
    <property type="entry name" value="Glucose Permease (Domain IIA)"/>
    <property type="match status" value="1"/>
</dbReference>
<keyword evidence="5 9" id="KW-0808">Transferase</keyword>
<dbReference type="InterPro" id="IPR011055">
    <property type="entry name" value="Dup_hybrid_motif"/>
</dbReference>
<dbReference type="GO" id="GO:0009401">
    <property type="term" value="P:phosphoenolpyruvate-dependent sugar phosphotransferase system"/>
    <property type="evidence" value="ECO:0007669"/>
    <property type="project" value="UniProtKB-KW"/>
</dbReference>
<evidence type="ECO:0000256" key="2">
    <source>
        <dbReference type="ARBA" id="ARBA00004651"/>
    </source>
</evidence>
<dbReference type="STRING" id="708126.BW727_101117"/>
<protein>
    <submittedName>
        <fullName evidence="9">Glucose-specific phosphotransferase enzyme IIA component</fullName>
        <ecNumber evidence="9">2.7.1.-</ecNumber>
    </submittedName>
</protein>
<evidence type="ECO:0000313" key="9">
    <source>
        <dbReference type="EMBL" id="AQS53485.1"/>
    </source>
</evidence>
<dbReference type="PROSITE" id="PS00371">
    <property type="entry name" value="PTS_EIIA_TYPE_1_HIS"/>
    <property type="match status" value="1"/>
</dbReference>
<evidence type="ECO:0000256" key="7">
    <source>
        <dbReference type="ARBA" id="ARBA00022777"/>
    </source>
</evidence>
<dbReference type="EMBL" id="CP019728">
    <property type="protein sequence ID" value="AQS53485.1"/>
    <property type="molecule type" value="Genomic_DNA"/>
</dbReference>
<dbReference type="SUPFAM" id="SSF51261">
    <property type="entry name" value="Duplicated hybrid motif"/>
    <property type="match status" value="1"/>
</dbReference>
<organism evidence="9 10">
    <name type="scientific">Jeotgalibaca dankookensis</name>
    <dbReference type="NCBI Taxonomy" id="708126"/>
    <lineage>
        <taxon>Bacteria</taxon>
        <taxon>Bacillati</taxon>
        <taxon>Bacillota</taxon>
        <taxon>Bacilli</taxon>
        <taxon>Lactobacillales</taxon>
        <taxon>Carnobacteriaceae</taxon>
        <taxon>Jeotgalibaca</taxon>
    </lineage>
</organism>
<dbReference type="InterPro" id="IPR001127">
    <property type="entry name" value="PTS_EIIA_1_perm"/>
</dbReference>
<evidence type="ECO:0000256" key="3">
    <source>
        <dbReference type="ARBA" id="ARBA00022448"/>
    </source>
</evidence>
<evidence type="ECO:0000313" key="10">
    <source>
        <dbReference type="Proteomes" id="UP000188993"/>
    </source>
</evidence>
<dbReference type="FunFam" id="2.70.70.10:FF:000001">
    <property type="entry name" value="PTS system glucose-specific IIA component"/>
    <property type="match status" value="1"/>
</dbReference>
<dbReference type="RefSeq" id="WP_062469059.1">
    <property type="nucleotide sequence ID" value="NZ_BBYN01000010.1"/>
</dbReference>
<feature type="domain" description="PTS EIIA type-1" evidence="8">
    <location>
        <begin position="37"/>
        <end position="141"/>
    </location>
</feature>
<dbReference type="InterPro" id="IPR050890">
    <property type="entry name" value="PTS_EIIA_component"/>
</dbReference>
<dbReference type="NCBIfam" id="TIGR00830">
    <property type="entry name" value="PTBA"/>
    <property type="match status" value="1"/>
</dbReference>
<dbReference type="AlphaFoldDB" id="A0A1S6IPI9"/>
<proteinExistence type="predicted"/>
<keyword evidence="3" id="KW-0813">Transport</keyword>
<dbReference type="PANTHER" id="PTHR45008">
    <property type="entry name" value="PTS SYSTEM GLUCOSE-SPECIFIC EIIA COMPONENT"/>
    <property type="match status" value="1"/>
</dbReference>
<gene>
    <name evidence="9" type="primary">crr</name>
    <name evidence="9" type="ORF">BW727_101117</name>
</gene>
<dbReference type="PROSITE" id="PS51093">
    <property type="entry name" value="PTS_EIIA_TYPE_1"/>
    <property type="match status" value="1"/>
</dbReference>